<dbReference type="PANTHER" id="PTHR38593">
    <property type="entry name" value="BLR2558 PROTEIN"/>
    <property type="match status" value="1"/>
</dbReference>
<feature type="chain" id="PRO_5004210633" description="DUF4142 domain-containing protein" evidence="1">
    <location>
        <begin position="20"/>
        <end position="186"/>
    </location>
</feature>
<gene>
    <name evidence="3" type="ordered locus">RPB_2255</name>
</gene>
<dbReference type="PANTHER" id="PTHR38593:SF1">
    <property type="entry name" value="BLR2558 PROTEIN"/>
    <property type="match status" value="1"/>
</dbReference>
<dbReference type="HOGENOM" id="CLU_079636_6_3_5"/>
<accession>Q2IXV0</accession>
<dbReference type="Proteomes" id="UP000008809">
    <property type="component" value="Chromosome"/>
</dbReference>
<dbReference type="InterPro" id="IPR012347">
    <property type="entry name" value="Ferritin-like"/>
</dbReference>
<dbReference type="RefSeq" id="WP_011441147.1">
    <property type="nucleotide sequence ID" value="NC_007778.1"/>
</dbReference>
<dbReference type="KEGG" id="rpb:RPB_2255"/>
<keyword evidence="4" id="KW-1185">Reference proteome</keyword>
<dbReference type="InterPro" id="IPR025419">
    <property type="entry name" value="DUF4142"/>
</dbReference>
<protein>
    <recommendedName>
        <fullName evidence="2">DUF4142 domain-containing protein</fullName>
    </recommendedName>
</protein>
<dbReference type="Gene3D" id="1.20.1260.10">
    <property type="match status" value="1"/>
</dbReference>
<evidence type="ECO:0000313" key="3">
    <source>
        <dbReference type="EMBL" id="ABD06960.1"/>
    </source>
</evidence>
<dbReference type="STRING" id="316058.RPB_2255"/>
<dbReference type="EMBL" id="CP000250">
    <property type="protein sequence ID" value="ABD06960.1"/>
    <property type="molecule type" value="Genomic_DNA"/>
</dbReference>
<dbReference type="Pfam" id="PF13628">
    <property type="entry name" value="DUF4142"/>
    <property type="match status" value="1"/>
</dbReference>
<evidence type="ECO:0000313" key="4">
    <source>
        <dbReference type="Proteomes" id="UP000008809"/>
    </source>
</evidence>
<proteinExistence type="predicted"/>
<keyword evidence="1" id="KW-0732">Signal</keyword>
<dbReference type="AlphaFoldDB" id="Q2IXV0"/>
<sequence length="186" mass="19838">MKRTAIILGCLLLASPALAQSITEKTGVNSVLGVAPSTADFVKQAAISDMFEIQSNKLAEAKGNAAEKAFAKQMVADHTKTSTELKSLVSGGKVTAQLPTALDDAHQSKLEKLKTSTGAEFSETFIDQQVGAHKDAVSLFDRYARGGENAELKNWAGQTLPALKHHLDMAQNLEKQHSTTTSKSSK</sequence>
<evidence type="ECO:0000259" key="2">
    <source>
        <dbReference type="Pfam" id="PF13628"/>
    </source>
</evidence>
<feature type="signal peptide" evidence="1">
    <location>
        <begin position="1"/>
        <end position="19"/>
    </location>
</feature>
<organism evidence="3 4">
    <name type="scientific">Rhodopseudomonas palustris (strain HaA2)</name>
    <dbReference type="NCBI Taxonomy" id="316058"/>
    <lineage>
        <taxon>Bacteria</taxon>
        <taxon>Pseudomonadati</taxon>
        <taxon>Pseudomonadota</taxon>
        <taxon>Alphaproteobacteria</taxon>
        <taxon>Hyphomicrobiales</taxon>
        <taxon>Nitrobacteraceae</taxon>
        <taxon>Rhodopseudomonas</taxon>
    </lineage>
</organism>
<evidence type="ECO:0000256" key="1">
    <source>
        <dbReference type="SAM" id="SignalP"/>
    </source>
</evidence>
<dbReference type="eggNOG" id="COG3652">
    <property type="taxonomic scope" value="Bacteria"/>
</dbReference>
<name>Q2IXV0_RHOP2</name>
<reference evidence="3 4" key="1">
    <citation type="submission" date="2006-01" db="EMBL/GenBank/DDBJ databases">
        <title>Complete sequence of Rhodopseudomonas palustris HaA2.</title>
        <authorList>
            <consortium name="US DOE Joint Genome Institute"/>
            <person name="Copeland A."/>
            <person name="Lucas S."/>
            <person name="Lapidus A."/>
            <person name="Barry K."/>
            <person name="Detter J.C."/>
            <person name="Glavina T."/>
            <person name="Hammon N."/>
            <person name="Israni S."/>
            <person name="Pitluck S."/>
            <person name="Chain P."/>
            <person name="Malfatti S."/>
            <person name="Shin M."/>
            <person name="Vergez L."/>
            <person name="Schmutz J."/>
            <person name="Larimer F."/>
            <person name="Land M."/>
            <person name="Hauser L."/>
            <person name="Pelletier D.A."/>
            <person name="Kyrpides N."/>
            <person name="Anderson I."/>
            <person name="Oda Y."/>
            <person name="Harwood C.S."/>
            <person name="Richardson P."/>
        </authorList>
    </citation>
    <scope>NUCLEOTIDE SEQUENCE [LARGE SCALE GENOMIC DNA]</scope>
    <source>
        <strain evidence="3 4">HaA2</strain>
    </source>
</reference>
<feature type="domain" description="DUF4142" evidence="2">
    <location>
        <begin position="37"/>
        <end position="173"/>
    </location>
</feature>
<dbReference type="OrthoDB" id="9101320at2"/>